<dbReference type="AlphaFoldDB" id="A0AAU0EZZ7"/>
<name>A0AAU0EZZ7_9FLAO</name>
<gene>
    <name evidence="1" type="ORF">BPO_0958</name>
</gene>
<dbReference type="Proteomes" id="UP001432059">
    <property type="component" value="Chromosome"/>
</dbReference>
<evidence type="ECO:0000313" key="1">
    <source>
        <dbReference type="EMBL" id="WOC51605.1"/>
    </source>
</evidence>
<dbReference type="KEGG" id="bpor:BPO_0958"/>
<keyword evidence="2" id="KW-1185">Reference proteome</keyword>
<sequence length="58" mass="6829">MSIKHQNMSRTLIIISKKHLPTSVEQINMSIKHQNMSKTHLQSKEVLCFTLWLIKKEP</sequence>
<organism evidence="1 2">
    <name type="scientific">Bergeyella porcorum</name>
    <dbReference type="NCBI Taxonomy" id="1735111"/>
    <lineage>
        <taxon>Bacteria</taxon>
        <taxon>Pseudomonadati</taxon>
        <taxon>Bacteroidota</taxon>
        <taxon>Flavobacteriia</taxon>
        <taxon>Flavobacteriales</taxon>
        <taxon>Weeksellaceae</taxon>
        <taxon>Bergeyella</taxon>
    </lineage>
</organism>
<protein>
    <submittedName>
        <fullName evidence="1">Uncharacterized protein</fullName>
    </submittedName>
</protein>
<proteinExistence type="predicted"/>
<reference evidence="1" key="1">
    <citation type="submission" date="2023-10" db="EMBL/GenBank/DDBJ databases">
        <title>Characterization and whole genome sequencing of a novel strain of Bergeyella porcorum QD2021 isolated from pig.</title>
        <authorList>
            <person name="Liu G."/>
            <person name="Chen C."/>
            <person name="Han X."/>
        </authorList>
    </citation>
    <scope>NUCLEOTIDE SEQUENCE</scope>
    <source>
        <strain evidence="1">QD2021</strain>
    </source>
</reference>
<accession>A0AAU0EZZ7</accession>
<dbReference type="EMBL" id="CP136426">
    <property type="protein sequence ID" value="WOC51605.1"/>
    <property type="molecule type" value="Genomic_DNA"/>
</dbReference>
<evidence type="ECO:0000313" key="2">
    <source>
        <dbReference type="Proteomes" id="UP001432059"/>
    </source>
</evidence>